<evidence type="ECO:0000256" key="3">
    <source>
        <dbReference type="ARBA" id="ARBA00023180"/>
    </source>
</evidence>
<dbReference type="InterPro" id="IPR000742">
    <property type="entry name" value="EGF"/>
</dbReference>
<dbReference type="PROSITE" id="PS50092">
    <property type="entry name" value="TSP1"/>
    <property type="match status" value="3"/>
</dbReference>
<keyword evidence="9" id="KW-1185">Reference proteome</keyword>
<keyword evidence="6" id="KW-1133">Transmembrane helix</keyword>
<feature type="compositionally biased region" description="Low complexity" evidence="5">
    <location>
        <begin position="127"/>
        <end position="143"/>
    </location>
</feature>
<feature type="region of interest" description="Disordered" evidence="5">
    <location>
        <begin position="2301"/>
        <end position="2345"/>
    </location>
</feature>
<keyword evidence="6" id="KW-0472">Membrane</keyword>
<feature type="compositionally biased region" description="Basic and acidic residues" evidence="5">
    <location>
        <begin position="2913"/>
        <end position="2922"/>
    </location>
</feature>
<feature type="region of interest" description="Disordered" evidence="5">
    <location>
        <begin position="237"/>
        <end position="256"/>
    </location>
</feature>
<dbReference type="PROSITE" id="PS01186">
    <property type="entry name" value="EGF_2"/>
    <property type="match status" value="2"/>
</dbReference>
<evidence type="ECO:0000313" key="8">
    <source>
        <dbReference type="EMBL" id="GLI64780.1"/>
    </source>
</evidence>
<dbReference type="InterPro" id="IPR018466">
    <property type="entry name" value="Kre9/Knh1-like_N"/>
</dbReference>
<dbReference type="InterPro" id="IPR016201">
    <property type="entry name" value="PSI"/>
</dbReference>
<feature type="region of interest" description="Disordered" evidence="5">
    <location>
        <begin position="333"/>
        <end position="380"/>
    </location>
</feature>
<keyword evidence="6" id="KW-0812">Transmembrane</keyword>
<feature type="compositionally biased region" description="Low complexity" evidence="5">
    <location>
        <begin position="2319"/>
        <end position="2329"/>
    </location>
</feature>
<feature type="region of interest" description="Disordered" evidence="5">
    <location>
        <begin position="2881"/>
        <end position="2946"/>
    </location>
</feature>
<feature type="region of interest" description="Disordered" evidence="5">
    <location>
        <begin position="2616"/>
        <end position="2666"/>
    </location>
</feature>
<feature type="compositionally biased region" description="Pro residues" evidence="5">
    <location>
        <begin position="2622"/>
        <end position="2633"/>
    </location>
</feature>
<dbReference type="PROSITE" id="PS50026">
    <property type="entry name" value="EGF_3"/>
    <property type="match status" value="1"/>
</dbReference>
<evidence type="ECO:0000256" key="5">
    <source>
        <dbReference type="SAM" id="MobiDB-lite"/>
    </source>
</evidence>
<evidence type="ECO:0000256" key="6">
    <source>
        <dbReference type="SAM" id="Phobius"/>
    </source>
</evidence>
<protein>
    <recommendedName>
        <fullName evidence="7">EGF-like domain-containing protein</fullName>
    </recommendedName>
</protein>
<dbReference type="Gene3D" id="2.60.40.10">
    <property type="entry name" value="Immunoglobulins"/>
    <property type="match status" value="1"/>
</dbReference>
<dbReference type="PANTHER" id="PTHR13037">
    <property type="entry name" value="FORMIN"/>
    <property type="match status" value="1"/>
</dbReference>
<dbReference type="SUPFAM" id="SSF82895">
    <property type="entry name" value="TSP-1 type 1 repeat"/>
    <property type="match status" value="3"/>
</dbReference>
<dbReference type="EMBL" id="BSDZ01000021">
    <property type="protein sequence ID" value="GLI64780.1"/>
    <property type="molecule type" value="Genomic_DNA"/>
</dbReference>
<feature type="domain" description="EGF-like" evidence="7">
    <location>
        <begin position="1916"/>
        <end position="1954"/>
    </location>
</feature>
<accession>A0ABQ5S4G1</accession>
<evidence type="ECO:0000313" key="9">
    <source>
        <dbReference type="Proteomes" id="UP001165090"/>
    </source>
</evidence>
<dbReference type="SMART" id="SM00423">
    <property type="entry name" value="PSI"/>
    <property type="match status" value="3"/>
</dbReference>
<keyword evidence="3" id="KW-0325">Glycoprotein</keyword>
<evidence type="ECO:0000259" key="7">
    <source>
        <dbReference type="PROSITE" id="PS50026"/>
    </source>
</evidence>
<dbReference type="SMART" id="SM00181">
    <property type="entry name" value="EGF"/>
    <property type="match status" value="3"/>
</dbReference>
<feature type="region of interest" description="Disordered" evidence="5">
    <location>
        <begin position="2808"/>
        <end position="2833"/>
    </location>
</feature>
<feature type="region of interest" description="Disordered" evidence="5">
    <location>
        <begin position="2134"/>
        <end position="2155"/>
    </location>
</feature>
<name>A0ABQ5S4G1_9CHLO</name>
<feature type="region of interest" description="Disordered" evidence="5">
    <location>
        <begin position="471"/>
        <end position="492"/>
    </location>
</feature>
<comment type="caution">
    <text evidence="4">Lacks conserved residue(s) required for the propagation of feature annotation.</text>
</comment>
<feature type="compositionally biased region" description="Low complexity" evidence="5">
    <location>
        <begin position="2903"/>
        <end position="2912"/>
    </location>
</feature>
<dbReference type="Pfam" id="PF10342">
    <property type="entry name" value="Kre9_KNH"/>
    <property type="match status" value="1"/>
</dbReference>
<feature type="compositionally biased region" description="Polar residues" evidence="5">
    <location>
        <begin position="2882"/>
        <end position="2901"/>
    </location>
</feature>
<feature type="region of interest" description="Disordered" evidence="5">
    <location>
        <begin position="2752"/>
        <end position="2771"/>
    </location>
</feature>
<dbReference type="Proteomes" id="UP001165090">
    <property type="component" value="Unassembled WGS sequence"/>
</dbReference>
<dbReference type="SMART" id="SM00209">
    <property type="entry name" value="TSP1"/>
    <property type="match status" value="4"/>
</dbReference>
<comment type="caution">
    <text evidence="8">The sequence shown here is derived from an EMBL/GenBank/DDBJ whole genome shotgun (WGS) entry which is preliminary data.</text>
</comment>
<gene>
    <name evidence="8" type="ORF">VaNZ11_008184</name>
</gene>
<feature type="region of interest" description="Disordered" evidence="5">
    <location>
        <begin position="127"/>
        <end position="164"/>
    </location>
</feature>
<evidence type="ECO:0000256" key="1">
    <source>
        <dbReference type="ARBA" id="ARBA00022581"/>
    </source>
</evidence>
<keyword evidence="4" id="KW-0245">EGF-like domain</keyword>
<organism evidence="8 9">
    <name type="scientific">Volvox africanus</name>
    <dbReference type="NCBI Taxonomy" id="51714"/>
    <lineage>
        <taxon>Eukaryota</taxon>
        <taxon>Viridiplantae</taxon>
        <taxon>Chlorophyta</taxon>
        <taxon>core chlorophytes</taxon>
        <taxon>Chlorophyceae</taxon>
        <taxon>CS clade</taxon>
        <taxon>Chlamydomonadales</taxon>
        <taxon>Volvocaceae</taxon>
        <taxon>Volvox</taxon>
    </lineage>
</organism>
<dbReference type="InterPro" id="IPR000884">
    <property type="entry name" value="TSP1_rpt"/>
</dbReference>
<evidence type="ECO:0000256" key="2">
    <source>
        <dbReference type="ARBA" id="ARBA00022729"/>
    </source>
</evidence>
<dbReference type="InterPro" id="IPR036383">
    <property type="entry name" value="TSP1_rpt_sf"/>
</dbReference>
<dbReference type="InterPro" id="IPR013783">
    <property type="entry name" value="Ig-like_fold"/>
</dbReference>
<dbReference type="PANTHER" id="PTHR13037:SF24">
    <property type="entry name" value="POLYCOMB PROTEIN PCL-RELATED"/>
    <property type="match status" value="1"/>
</dbReference>
<proteinExistence type="predicted"/>
<dbReference type="Gene3D" id="2.20.100.10">
    <property type="entry name" value="Thrombospondin type-1 (TSP1) repeat"/>
    <property type="match status" value="3"/>
</dbReference>
<dbReference type="Pfam" id="PF19030">
    <property type="entry name" value="TSP1_ADAMTS"/>
    <property type="match status" value="3"/>
</dbReference>
<keyword evidence="4" id="KW-1015">Disulfide bond</keyword>
<keyword evidence="2" id="KW-0732">Signal</keyword>
<feature type="region of interest" description="Disordered" evidence="5">
    <location>
        <begin position="2700"/>
        <end position="2729"/>
    </location>
</feature>
<dbReference type="PROSITE" id="PS00022">
    <property type="entry name" value="EGF_1"/>
    <property type="match status" value="1"/>
</dbReference>
<sequence>MNDRAALPGHFGFMLLRSQSCETIMAHISRQRLLWIALALVLQLSTGTTRTYRCSLAQAAMPRHGQASQRAIMHYAVDETSKELENGAWVHLKYDITLADHLIVLAQESSLRALRCALVPAEGLQATAGSQQRQQSQPQRQTGALHGEWDRQQPRPRAPDQQMQQSGTMLLALVLDDPEGALRWPPGAVLVGEDDLGCIPPGSDRPFAFYLRLKAWGRVHSPDYPLNPDLAEAFTATKHESKPQQQQPQPQEEREVTWATWSDVFDITETGATSIVVFEVEQVGVEHCFREARIAYRYVPPGHVDHPRRHSAGAATATFPLVAATAATTISDMPVSTGSPSTSINYSPDAADPDLSGASQSRPQTLPVGAPLTRIMHPGPRLAGLSAKDLRVSRAFLHATSPSREEAGAKAVEVAAPPVGRSSGGMASGRRLQTGALDAIATNSVLEARSGEGSASISNSAHLGYGLVSGSSSSQSGFRNNEARLGGGATGRRSAQEIADSMAMAAANAKVTAAAKIAADAESGLAIEVDVVDRTANDAIATEVGAAAAGGGTTTSTQTYRTADRVMGVNYNFSVATAREAFLPLVASASGIVSDGAGSGEGAPQALTSADVSLGCRDCFATLEAGVSFELVVLPFQEYPYMRLDYMRVSLFGQLTVHADLELKASRAASLSSQALRLLPLEHMGSLAFLAGPIPVTLSLATTLKARVSMSVGAPGVVFSGLRYSEYVELGAEFRRQWQEFRQIPMPAFDGFEIHPTQLTVPGPVSMELAIMPIFSLNLWLRTPMTFTPTILYGLLSQHTPGGPACSGLGYQVYTGMDTAVSVGGEIRIASPGGDAQRPYVLLGRPYVPWSSTVTVQPRNYPMCSACSGCIHDTRGTAGSAHWEVSVWGPCNVPCGGGNRTRRVECRQRNAAGVEKSAPDSLCSADIGLGGGPPKPAALQRCNSQACGLEVACPDSCTPEMLGNEQCDRQCMVLECGYDNGYCASQLAVASTCLDATTCADCLNSQTSCGWCASVSGAGIGGSCLPGSAAGPAAGFICMSASVTAPADTSTTAIAGSSSSSSSGDMGLWWTTQCAAVEPRLAVIRPAAAVLLAAGSVARVTWSGGTASGNVQLYLRVGDSGPLTTGLGLPADPIPNTGVFHWTLALSTAPGSDYRLVLHSTTDRTNIAVSAAFVIAPPPGPGTWLAKPWDQCSAPCGGGRRTRVVICANATATDASPVNDLYCNPVTKPPTSEICNPWHCQADCPGSDAVSCAQNSSDFLAGGPTFSPPSSSPSPPSSTSLSSCSSCSCLRRPGGLGFVCGFISAWTGEVISCDSAPEAGGAYQECCRRNGVVCDDGCTDKAQWVEVGRSECSRQCGGGIQNRNFKCMGSYNPGCGGTDEQCAKSIACPDTKCQGPDPGLLLYDCNLQPCPVYSWATGEWGACDRQCGGGSQNRNIICSCGLMNNTATSGSSSLAAWAAAPDSYCASLSRPTSQRLCNLQPCPDPPLRLLTPEPGAVLPAGAAVVNITWVGGNPYDVVMVSAALVARGLAARPVVARSGIVGRPLQWLPVGSLGLPYAVPNVGWAAWNVPAEVGSGWYMLQLASFGGVGTGGNSNDSLGVGATNAAIAAGPIAVQGTVSYVAMFLPWSPMELLTSTVQLSLRGTYGNATSAPLDLSLALLQTSRSAKAVTVTCIDVGEPLEVGVQLTPPTHTAAAVATNLSPPELPAFSVVLLNSSWSRFEAGFPGGVSAAVSGPVVSPVCGAFNDSCVVCISSNGCGYCHASGECMALGGAATGGGPAVRSCPAAHWASTEASCGADRCAALRSCATCMRVAGCGWCATTCSCSAVHPVSHRPFSPFGNGSTICSASRWLPFLLPGQTCASAPQTAGSTCPSAPFPASAKATLVALPVGGNGHGGVALANGSALAVRLSASGSAPMEDCAAAGCAPPPKGTCTAIGTASYCDCTGGWSGSLCEVPPGPCWGDQFCPVDGLCVEVMTVVVNVTTSVVAACACRPGYAFRGLVEGCVEVTQAAAQAPTSPRAPPLPPSMPSPPAPSCGLDGAGCNGHGTCGVAAPRCSCDDGWGDIYNCLQPEAVDNGWDCSCQCPTDLETCVPGSGGACRWCVSHEHSAGCVPMNRPCPIYTYIGGGRSLLAMGSVQQQRQEEEEEEVTGNGSAGNAVDAAAVTHFTNPAAVTGRPRRMGAAASTPTATAASPATAITVARARKRRLRSTDLPGRFLQQQTPSTANSSSLTSSLTSSMSASFYSWRILTLPVTGGNATIINATLPEALVTGISPGLYEFELVLKDNNGNTNSARTKVLVSQDPWSSEAPPTPSGPVAGPMSPSASIIMPAPSPVPPAPTGKLTQPMAAPLPKEATALAYSPLPGAPMPPPMPMPMPLPMPRLPSVLNTTAERYSSLASVAPSASPPRPSPVLTSFEVEVTLPIANTTLPAVRGAILQLAYNYLTVPVRFQAGMPYGSCAQGPQAALATALAYPLRLPTPNISTISCQAGSGVGGSGSVCDAVAAVQAVLMFKVDPATLLESFKTAVFRALYGPSSSNNGSMDGLCPLVEGETDASTAAPGCMVRAISTPDSSFSDCQAFVSVLLPAMDAMVQTVLNGSGSSLVIMRTQCRATMYSNGVKAPSPAPQPGPPPASPVDAGKPTYVSTGAIGDGARSSDDKRDGSGGGGGSKTVVIGVAAAGSVVLLSALLVLLLCCRRRRNQEHAAEDERTRQGTESADEVPDMPAQPMSTCQDYTASGRRHWLLFSCFRRSNHVSGSGGSWRGTRVAPEGKKLRDEGDVELAATGTALGGIDTEGSRKEGFVEEGLSVASAGGPASKASAGPAAGTDAATPIDPARSVDSDMLLMATARLPTEDSAAAAELPSGALPPGLVPPEPTILMLPPSAQTSDTSSGIRANNGAGNTSGRGAAAFAASDDGRGGRGDVSRSTSNGHVGAASSVLSRSSVKGMEHTWEVPSSWPEMVGSPPTFAATEPEMASLKMSSEPSTKAPPLASEPSVMLPAVATAALAAQPPESPLSVGEPTVGCSLSLAPATAQPKAPLSTVSSQPAAEVAAAIAAAKEPMALSSTSLTNQSVAPAPHVAPASLPVMASLISPVSAACPRLSVLPPIAGPLEHLPQLDPLMAPHSLGARLRLPVTVP</sequence>
<evidence type="ECO:0000256" key="4">
    <source>
        <dbReference type="PROSITE-ProRule" id="PRU00076"/>
    </source>
</evidence>
<feature type="compositionally biased region" description="Polar residues" evidence="5">
    <location>
        <begin position="333"/>
        <end position="346"/>
    </location>
</feature>
<keyword evidence="1" id="KW-0945">Host-virus interaction</keyword>
<feature type="disulfide bond" evidence="4">
    <location>
        <begin position="1925"/>
        <end position="1942"/>
    </location>
</feature>
<feature type="transmembrane region" description="Helical" evidence="6">
    <location>
        <begin position="2671"/>
        <end position="2693"/>
    </location>
</feature>
<feature type="region of interest" description="Disordered" evidence="5">
    <location>
        <begin position="2208"/>
        <end position="2231"/>
    </location>
</feature>
<feature type="disulfide bond" evidence="4">
    <location>
        <begin position="1944"/>
        <end position="1953"/>
    </location>
</feature>
<feature type="compositionally biased region" description="Basic and acidic residues" evidence="5">
    <location>
        <begin position="2700"/>
        <end position="2711"/>
    </location>
</feature>
<reference evidence="8 9" key="1">
    <citation type="journal article" date="2023" name="IScience">
        <title>Expanded male sex-determining region conserved during the evolution of homothallism in the green alga Volvox.</title>
        <authorList>
            <person name="Yamamoto K."/>
            <person name="Matsuzaki R."/>
            <person name="Mahakham W."/>
            <person name="Heman W."/>
            <person name="Sekimoto H."/>
            <person name="Kawachi M."/>
            <person name="Minakuchi Y."/>
            <person name="Toyoda A."/>
            <person name="Nozaki H."/>
        </authorList>
    </citation>
    <scope>NUCLEOTIDE SEQUENCE [LARGE SCALE GENOMIC DNA]</scope>
    <source>
        <strain evidence="8 9">NIES-4468</strain>
    </source>
</reference>